<dbReference type="AlphaFoldDB" id="A0A315FFV0"/>
<name>A0A315FFV0_9BURK</name>
<gene>
    <name evidence="1" type="ORF">B9Z37_12980</name>
</gene>
<protein>
    <submittedName>
        <fullName evidence="1">Uncharacterized protein</fullName>
    </submittedName>
</protein>
<dbReference type="RefSeq" id="WP_108313441.1">
    <property type="nucleotide sequence ID" value="NZ_NESN01000005.1"/>
</dbReference>
<comment type="caution">
    <text evidence="1">The sequence shown here is derived from an EMBL/GenBank/DDBJ whole genome shotgun (WGS) entry which is preliminary data.</text>
</comment>
<reference evidence="1 2" key="1">
    <citation type="submission" date="2017-04" db="EMBL/GenBank/DDBJ databases">
        <title>Unexpected and diverse lifestyles within the genus Limnohabitans.</title>
        <authorList>
            <person name="Kasalicky V."/>
            <person name="Mehrshad M."/>
            <person name="Andrei S.-A."/>
            <person name="Salcher M."/>
            <person name="Kratochvilova H."/>
            <person name="Simek K."/>
            <person name="Ghai R."/>
        </authorList>
    </citation>
    <scope>NUCLEOTIDE SEQUENCE [LARGE SCALE GENOMIC DNA]</scope>
    <source>
        <strain evidence="1 2">II-B4</strain>
    </source>
</reference>
<evidence type="ECO:0000313" key="2">
    <source>
        <dbReference type="Proteomes" id="UP000250790"/>
    </source>
</evidence>
<sequence length="106" mass="12255">MNNYKNFKDDGLTADWLRDNGINVQTFASTNAKTLQAQQAATHLLEQHSAQLDNASKRLLEHFRRCYADNNKRGKITDGLCYSVLNLCARVKRGLYKQRRRQRQAV</sequence>
<organism evidence="1 2">
    <name type="scientific">Limnohabitans parvus II-B4</name>
    <dbReference type="NCBI Taxonomy" id="1293052"/>
    <lineage>
        <taxon>Bacteria</taxon>
        <taxon>Pseudomonadati</taxon>
        <taxon>Pseudomonadota</taxon>
        <taxon>Betaproteobacteria</taxon>
        <taxon>Burkholderiales</taxon>
        <taxon>Comamonadaceae</taxon>
        <taxon>Limnohabitans</taxon>
    </lineage>
</organism>
<proteinExistence type="predicted"/>
<accession>A0A315FFV0</accession>
<dbReference type="Proteomes" id="UP000250790">
    <property type="component" value="Unassembled WGS sequence"/>
</dbReference>
<keyword evidence="2" id="KW-1185">Reference proteome</keyword>
<dbReference type="OrthoDB" id="8902778at2"/>
<dbReference type="EMBL" id="NESN01000005">
    <property type="protein sequence ID" value="PUE51987.1"/>
    <property type="molecule type" value="Genomic_DNA"/>
</dbReference>
<evidence type="ECO:0000313" key="1">
    <source>
        <dbReference type="EMBL" id="PUE51987.1"/>
    </source>
</evidence>